<keyword evidence="1" id="KW-1133">Transmembrane helix</keyword>
<dbReference type="Pfam" id="PF09604">
    <property type="entry name" value="Potass_KdpF"/>
    <property type="match status" value="1"/>
</dbReference>
<dbReference type="Proteomes" id="UP000676079">
    <property type="component" value="Chromosome"/>
</dbReference>
<dbReference type="InterPro" id="IPR011726">
    <property type="entry name" value="KdpF"/>
</dbReference>
<organism evidence="2 3">
    <name type="scientific">Nocardiopsis changdeensis</name>
    <dbReference type="NCBI Taxonomy" id="2831969"/>
    <lineage>
        <taxon>Bacteria</taxon>
        <taxon>Bacillati</taxon>
        <taxon>Actinomycetota</taxon>
        <taxon>Actinomycetes</taxon>
        <taxon>Streptosporangiales</taxon>
        <taxon>Nocardiopsidaceae</taxon>
        <taxon>Nocardiopsis</taxon>
    </lineage>
</organism>
<sequence>MTWEEITALAIAIPLAAYLAAALLFPERF</sequence>
<gene>
    <name evidence="2" type="primary">kdpF</name>
    <name evidence="2" type="ORF">KGD84_18510</name>
</gene>
<evidence type="ECO:0000313" key="2">
    <source>
        <dbReference type="EMBL" id="QUX20505.1"/>
    </source>
</evidence>
<dbReference type="EMBL" id="CP074133">
    <property type="protein sequence ID" value="QUX20505.1"/>
    <property type="molecule type" value="Genomic_DNA"/>
</dbReference>
<dbReference type="RefSeq" id="WP_220561701.1">
    <property type="nucleotide sequence ID" value="NZ_CP074133.1"/>
</dbReference>
<evidence type="ECO:0000256" key="1">
    <source>
        <dbReference type="SAM" id="Phobius"/>
    </source>
</evidence>
<reference evidence="2 3" key="1">
    <citation type="submission" date="2021-05" db="EMBL/GenBank/DDBJ databases">
        <title>Direct Submission.</title>
        <authorList>
            <person name="Li K."/>
            <person name="Gao J."/>
        </authorList>
    </citation>
    <scope>NUCLEOTIDE SEQUENCE [LARGE SCALE GENOMIC DNA]</scope>
    <source>
        <strain evidence="2 3">Mg02</strain>
    </source>
</reference>
<feature type="transmembrane region" description="Helical" evidence="1">
    <location>
        <begin position="6"/>
        <end position="25"/>
    </location>
</feature>
<keyword evidence="1" id="KW-0472">Membrane</keyword>
<keyword evidence="1" id="KW-0812">Transmembrane</keyword>
<keyword evidence="3" id="KW-1185">Reference proteome</keyword>
<accession>A0ABX8BE37</accession>
<name>A0ABX8BE37_9ACTN</name>
<protein>
    <submittedName>
        <fullName evidence="2">K(+)-transporting ATPase subunit F</fullName>
    </submittedName>
</protein>
<proteinExistence type="predicted"/>
<evidence type="ECO:0000313" key="3">
    <source>
        <dbReference type="Proteomes" id="UP000676079"/>
    </source>
</evidence>
<dbReference type="NCBIfam" id="TIGR02115">
    <property type="entry name" value="potass_kdpF"/>
    <property type="match status" value="1"/>
</dbReference>